<dbReference type="EMBL" id="FNRJ01000009">
    <property type="protein sequence ID" value="SEA87475.1"/>
    <property type="molecule type" value="Genomic_DNA"/>
</dbReference>
<sequence length="431" mass="49256">MKQEPSARSAELKQLIQMFIDERLAAKLEKLEPDDPKYAELQGQYRFDNWIEDAARRVGQLQVVTHTLKAVHPDAKGTSLFIPPDTLPDKPWVGSHLLGDNYATDVVGNAAALDVYKFLKLEYQGQTLLALALEQNAELLDALSDDPAKAREYLESFASITQSKGSDRSSTRAKQIYWLVGEEPTRNDDFHLLSPLYPSSLSHRIFQRIQHDRFSEEAKAARQARRENKLFSTGHADYPNFATQKLGGTKPQNISQLNSERGGNNYLLASLPPVWHARDSKPPLKVESVFPRFMYEKQPRWLMKRLHKFLLSNPPVNVHTRKRVDAYVDALIEELVLFSAHLHQLEPGWSADPDCRLVEAEQLWLDPWRAELDEEFAARRTFGDWVEEVQSRFANQVNKALSGLPAGDAEHSEWSRRIDKKLNALREVLDV</sequence>
<dbReference type="InterPro" id="IPR013397">
    <property type="entry name" value="CRISPR-assoc_prot_Csy1"/>
</dbReference>
<dbReference type="CDD" id="cd09735">
    <property type="entry name" value="Csy1_I-F"/>
    <property type="match status" value="1"/>
</dbReference>
<evidence type="ECO:0000313" key="2">
    <source>
        <dbReference type="Proteomes" id="UP000242469"/>
    </source>
</evidence>
<gene>
    <name evidence="1" type="ORF">SAMN02745729_10928</name>
</gene>
<dbReference type="STRING" id="1122198.SAMN02745729_10928"/>
<proteinExistence type="predicted"/>
<dbReference type="Pfam" id="PF09611">
    <property type="entry name" value="Cas_Csy1"/>
    <property type="match status" value="1"/>
</dbReference>
<protein>
    <submittedName>
        <fullName evidence="1">CRISPR-associated protein, Csy1 family</fullName>
    </submittedName>
</protein>
<dbReference type="RefSeq" id="WP_091826793.1">
    <property type="nucleotide sequence ID" value="NZ_FNRJ01000009.1"/>
</dbReference>
<dbReference type="Proteomes" id="UP000242469">
    <property type="component" value="Unassembled WGS sequence"/>
</dbReference>
<reference evidence="2" key="1">
    <citation type="submission" date="2016-10" db="EMBL/GenBank/DDBJ databases">
        <authorList>
            <person name="Varghese N."/>
            <person name="Submissions S."/>
        </authorList>
    </citation>
    <scope>NUCLEOTIDE SEQUENCE [LARGE SCALE GENOMIC DNA]</scope>
    <source>
        <strain evidence="2">DSM 11526</strain>
    </source>
</reference>
<accession>A0A1H4EQY7</accession>
<name>A0A1H4EQY7_9GAMM</name>
<keyword evidence="2" id="KW-1185">Reference proteome</keyword>
<organism evidence="1 2">
    <name type="scientific">Marinobacterium iners DSM 11526</name>
    <dbReference type="NCBI Taxonomy" id="1122198"/>
    <lineage>
        <taxon>Bacteria</taxon>
        <taxon>Pseudomonadati</taxon>
        <taxon>Pseudomonadota</taxon>
        <taxon>Gammaproteobacteria</taxon>
        <taxon>Oceanospirillales</taxon>
        <taxon>Oceanospirillaceae</taxon>
        <taxon>Marinobacterium</taxon>
    </lineage>
</organism>
<dbReference type="OrthoDB" id="9815616at2"/>
<dbReference type="AlphaFoldDB" id="A0A1H4EQY7"/>
<dbReference type="NCBIfam" id="TIGR02564">
    <property type="entry name" value="cas_Csy1"/>
    <property type="match status" value="1"/>
</dbReference>
<evidence type="ECO:0000313" key="1">
    <source>
        <dbReference type="EMBL" id="SEA87475.1"/>
    </source>
</evidence>